<evidence type="ECO:0008006" key="3">
    <source>
        <dbReference type="Google" id="ProtNLM"/>
    </source>
</evidence>
<comment type="caution">
    <text evidence="1">The sequence shown here is derived from an EMBL/GenBank/DDBJ whole genome shotgun (WGS) entry which is preliminary data.</text>
</comment>
<evidence type="ECO:0000313" key="2">
    <source>
        <dbReference type="Proteomes" id="UP001207430"/>
    </source>
</evidence>
<sequence>MELIYKTRKEFLDLQRMGAFTRVVATQDKVTKCWRLFGLNENGIAVFIEKTRGGVREWSGLNYVADFCSELGIRVWEVHMPGAKLQK</sequence>
<name>A0AAW5WFP2_9ENTR</name>
<evidence type="ECO:0000313" key="1">
    <source>
        <dbReference type="EMBL" id="MCX9004591.1"/>
    </source>
</evidence>
<protein>
    <recommendedName>
        <fullName evidence="3">Bacteriophage protein</fullName>
    </recommendedName>
</protein>
<dbReference type="EMBL" id="JANDBG010000036">
    <property type="protein sequence ID" value="MCX9004591.1"/>
    <property type="molecule type" value="Genomic_DNA"/>
</dbReference>
<dbReference type="AlphaFoldDB" id="A0AAW5WFP2"/>
<reference evidence="1" key="1">
    <citation type="submission" date="2022-07" db="EMBL/GenBank/DDBJ databases">
        <title>Genome Sequence of Citrobacter portucalensis from Edible Snails.</title>
        <authorList>
            <person name="Okafor A.C."/>
            <person name="Ogbo F.C."/>
            <person name="Ruppitsch W."/>
            <person name="Allerberger F."/>
        </authorList>
    </citation>
    <scope>NUCLEOTIDE SEQUENCE</scope>
    <source>
        <strain evidence="1">Igbk 7</strain>
    </source>
</reference>
<organism evidence="1 2">
    <name type="scientific">Citrobacter portucalensis</name>
    <dbReference type="NCBI Taxonomy" id="1639133"/>
    <lineage>
        <taxon>Bacteria</taxon>
        <taxon>Pseudomonadati</taxon>
        <taxon>Pseudomonadota</taxon>
        <taxon>Gammaproteobacteria</taxon>
        <taxon>Enterobacterales</taxon>
        <taxon>Enterobacteriaceae</taxon>
        <taxon>Citrobacter</taxon>
        <taxon>Citrobacter freundii complex</taxon>
    </lineage>
</organism>
<proteinExistence type="predicted"/>
<accession>A0AAW5WFP2</accession>
<dbReference type="Proteomes" id="UP001207430">
    <property type="component" value="Unassembled WGS sequence"/>
</dbReference>
<dbReference type="RefSeq" id="WP_127785998.1">
    <property type="nucleotide sequence ID" value="NZ_JANDBG010000036.1"/>
</dbReference>
<gene>
    <name evidence="1" type="ORF">NLN86_23525</name>
</gene>